<dbReference type="Proteomes" id="UP001194746">
    <property type="component" value="Unassembled WGS sequence"/>
</dbReference>
<reference evidence="2" key="2">
    <citation type="submission" date="2020-02" db="EMBL/GenBank/DDBJ databases">
        <authorList>
            <person name="Gilchrist C.L.M."/>
            <person name="Chooi Y.-H."/>
        </authorList>
    </citation>
    <scope>NUCLEOTIDE SEQUENCE</scope>
    <source>
        <strain evidence="2">MST-FP2251</strain>
    </source>
</reference>
<reference evidence="2" key="1">
    <citation type="journal article" date="2019" name="Beilstein J. Org. Chem.">
        <title>Nanangenines: drimane sesquiterpenoids as the dominant metabolite cohort of a novel Australian fungus, Aspergillus nanangensis.</title>
        <authorList>
            <person name="Lacey H.J."/>
            <person name="Gilchrist C.L.M."/>
            <person name="Crombie A."/>
            <person name="Kalaitzis J.A."/>
            <person name="Vuong D."/>
            <person name="Rutledge P.J."/>
            <person name="Turner P."/>
            <person name="Pitt J.I."/>
            <person name="Lacey E."/>
            <person name="Chooi Y.H."/>
            <person name="Piggott A.M."/>
        </authorList>
    </citation>
    <scope>NUCLEOTIDE SEQUENCE</scope>
    <source>
        <strain evidence="2">MST-FP2251</strain>
    </source>
</reference>
<evidence type="ECO:0000313" key="3">
    <source>
        <dbReference type="Proteomes" id="UP001194746"/>
    </source>
</evidence>
<keyword evidence="3" id="KW-1185">Reference proteome</keyword>
<evidence type="ECO:0000313" key="2">
    <source>
        <dbReference type="EMBL" id="KAF9894929.1"/>
    </source>
</evidence>
<organism evidence="2 3">
    <name type="scientific">Aspergillus nanangensis</name>
    <dbReference type="NCBI Taxonomy" id="2582783"/>
    <lineage>
        <taxon>Eukaryota</taxon>
        <taxon>Fungi</taxon>
        <taxon>Dikarya</taxon>
        <taxon>Ascomycota</taxon>
        <taxon>Pezizomycotina</taxon>
        <taxon>Eurotiomycetes</taxon>
        <taxon>Eurotiomycetidae</taxon>
        <taxon>Eurotiales</taxon>
        <taxon>Aspergillaceae</taxon>
        <taxon>Aspergillus</taxon>
        <taxon>Aspergillus subgen. Circumdati</taxon>
    </lineage>
</organism>
<proteinExistence type="predicted"/>
<sequence>MENLDSSVEEFSQFSSISSSSNDRTESPNTSLLPALWDLPPGHGLQPSDAFAQYYKDCLIFIEGPGLAIHTKQDLIDLINFIRHRTTITRAELTADFEKHCSSIGSSLSALEAAIRIWLMISIDGWEPHRTLQEYINGLFPRMDANPSHSGVKPFPLSFNINNIRKIGGFDIAWTESLENHLTMSVDGTPKQLRVFHMAPFLQGYRHSCSQVFPPGLLEETARTISLLIPFSNLECRKWMRKTRIKAGLDIEEGRLPIVSRDISQYPYWGRQLLELRDEYDRTEPTTLKQWFRDKRNPNQRYTFWIAAIALSLALLFGLIQSITGILQVIYK</sequence>
<keyword evidence="1" id="KW-0472">Membrane</keyword>
<accession>A0AAD4GYI0</accession>
<gene>
    <name evidence="2" type="ORF">FE257_004551</name>
</gene>
<protein>
    <submittedName>
        <fullName evidence="2">Uncharacterized protein</fullName>
    </submittedName>
</protein>
<name>A0AAD4GYI0_ASPNN</name>
<keyword evidence="1" id="KW-0812">Transmembrane</keyword>
<dbReference type="EMBL" id="VCAU01000002">
    <property type="protein sequence ID" value="KAF9894929.1"/>
    <property type="molecule type" value="Genomic_DNA"/>
</dbReference>
<comment type="caution">
    <text evidence="2">The sequence shown here is derived from an EMBL/GenBank/DDBJ whole genome shotgun (WGS) entry which is preliminary data.</text>
</comment>
<evidence type="ECO:0000256" key="1">
    <source>
        <dbReference type="SAM" id="Phobius"/>
    </source>
</evidence>
<keyword evidence="1" id="KW-1133">Transmembrane helix</keyword>
<dbReference type="AlphaFoldDB" id="A0AAD4GYI0"/>
<feature type="transmembrane region" description="Helical" evidence="1">
    <location>
        <begin position="302"/>
        <end position="331"/>
    </location>
</feature>